<gene>
    <name evidence="4" type="ORF">RFN28_22685</name>
</gene>
<evidence type="ECO:0000259" key="3">
    <source>
        <dbReference type="Pfam" id="PF02719"/>
    </source>
</evidence>
<keyword evidence="2" id="KW-0812">Transmembrane</keyword>
<keyword evidence="2" id="KW-0472">Membrane</keyword>
<feature type="transmembrane region" description="Helical" evidence="2">
    <location>
        <begin position="121"/>
        <end position="139"/>
    </location>
</feature>
<dbReference type="InterPro" id="IPR003869">
    <property type="entry name" value="Polysac_CapD-like"/>
</dbReference>
<evidence type="ECO:0000256" key="2">
    <source>
        <dbReference type="SAM" id="Phobius"/>
    </source>
</evidence>
<organism evidence="4 5">
    <name type="scientific">Mesorhizobium album</name>
    <dbReference type="NCBI Taxonomy" id="3072314"/>
    <lineage>
        <taxon>Bacteria</taxon>
        <taxon>Pseudomonadati</taxon>
        <taxon>Pseudomonadota</taxon>
        <taxon>Alphaproteobacteria</taxon>
        <taxon>Hyphomicrobiales</taxon>
        <taxon>Phyllobacteriaceae</taxon>
        <taxon>Mesorhizobium</taxon>
    </lineage>
</organism>
<feature type="transmembrane region" description="Helical" evidence="2">
    <location>
        <begin position="88"/>
        <end position="109"/>
    </location>
</feature>
<dbReference type="SUPFAM" id="SSF51735">
    <property type="entry name" value="NAD(P)-binding Rossmann-fold domains"/>
    <property type="match status" value="1"/>
</dbReference>
<reference evidence="4 5" key="1">
    <citation type="submission" date="2023-08" db="EMBL/GenBank/DDBJ databases">
        <title>Implementing the SeqCode for naming new Mesorhizobium species isolated from Vachellia karroo root nodules.</title>
        <authorList>
            <person name="Van Lill M."/>
        </authorList>
    </citation>
    <scope>NUCLEOTIDE SEQUENCE [LARGE SCALE GENOMIC DNA]</scope>
    <source>
        <strain evidence="4 5">VK24D</strain>
    </source>
</reference>
<keyword evidence="5" id="KW-1185">Reference proteome</keyword>
<dbReference type="CDD" id="cd05237">
    <property type="entry name" value="UDP_invert_4-6DH_SDR_e"/>
    <property type="match status" value="1"/>
</dbReference>
<feature type="domain" description="Polysaccharide biosynthesis protein CapD-like" evidence="3">
    <location>
        <begin position="308"/>
        <end position="618"/>
    </location>
</feature>
<dbReference type="Pfam" id="PF02719">
    <property type="entry name" value="Polysacc_synt_2"/>
    <property type="match status" value="1"/>
</dbReference>
<evidence type="ECO:0000313" key="5">
    <source>
        <dbReference type="Proteomes" id="UP001287059"/>
    </source>
</evidence>
<comment type="caution">
    <text evidence="4">The sequence shown here is derived from an EMBL/GenBank/DDBJ whole genome shotgun (WGS) entry which is preliminary data.</text>
</comment>
<dbReference type="Proteomes" id="UP001287059">
    <property type="component" value="Unassembled WGS sequence"/>
</dbReference>
<dbReference type="InterPro" id="IPR036291">
    <property type="entry name" value="NAD(P)-bd_dom_sf"/>
</dbReference>
<feature type="transmembrane region" description="Helical" evidence="2">
    <location>
        <begin position="21"/>
        <end position="41"/>
    </location>
</feature>
<dbReference type="Gene3D" id="3.40.50.720">
    <property type="entry name" value="NAD(P)-binding Rossmann-like Domain"/>
    <property type="match status" value="1"/>
</dbReference>
<dbReference type="PANTHER" id="PTHR43318">
    <property type="entry name" value="UDP-N-ACETYLGLUCOSAMINE 4,6-DEHYDRATASE"/>
    <property type="match status" value="1"/>
</dbReference>
<keyword evidence="2" id="KW-1133">Transmembrane helix</keyword>
<proteinExistence type="inferred from homology"/>
<name>A0ABU4Y2U4_9HYPH</name>
<dbReference type="InterPro" id="IPR051203">
    <property type="entry name" value="Polysaccharide_Synthase-Rel"/>
</dbReference>
<dbReference type="PANTHER" id="PTHR43318:SF1">
    <property type="entry name" value="POLYSACCHARIDE BIOSYNTHESIS PROTEIN EPSC-RELATED"/>
    <property type="match status" value="1"/>
</dbReference>
<accession>A0ABU4Y2U4</accession>
<comment type="similarity">
    <text evidence="1">Belongs to the polysaccharide synthase family.</text>
</comment>
<evidence type="ECO:0000313" key="4">
    <source>
        <dbReference type="EMBL" id="MDX8481245.1"/>
    </source>
</evidence>
<sequence length="698" mass="75766">MTLYIEAVSGLRPKMRRAIIMVQDLVMVLVAVALSLILSQSRLSFDAFSFGGLACWAVIVLAAHLLFRTCGLYSTVWRFASTPDFFNILKGCGSLTVVLYLASIAYRSFFQPVAGLNERQFIVFFLVSFTIISAPRLYYRFLRDGASWRILRRAAGDASIKQALFIGRLSEADIIVRFTRTSVPAEYAIAGIMATESDAPLGTQIQGVPVVALRPRLIEVLEEYLKGTENLDLLIFGNGADREIDDYAELVRVARHSGVAVVQFSGFSELGQGGRLVLDAVEMETIMRRSAVATDTARIGAFVGGKRVLVTGGAGSIGRILVKRALELGAEAVLVADNSEFGIFQLDQLIDDNHRDRLTSRIVDVTDRPHMMRLVSEFKPAIVFHAAALKHVPLLEENWEAAIETNVFGTLACAEVAAACGVPQFLLISSDKAVDPTSVLGATKRAAEQIVSSLHETHAARTGSHAVAANGHYAGVVRHPGAPGTKFIAVRFGNVFGSNGSVATIFQAQIEAGGPVTITDRRMTRYFMTVAEAVDLVIMSATDAEQRQGRDDYAIYMLDMGEPVPILEVAETMIRMAGKSPYTDIPIRFTGIRPGEKLHEALHGGNEEVVKLATAKIFGLRTDVVQWGRIEAALPALQAAIRDQDKAAALAILAGLYRAEEEVAGARERAVPKTAGRSVRPVPCACNWPLKPARTPRN</sequence>
<evidence type="ECO:0000256" key="1">
    <source>
        <dbReference type="ARBA" id="ARBA00007430"/>
    </source>
</evidence>
<feature type="transmembrane region" description="Helical" evidence="2">
    <location>
        <begin position="47"/>
        <end position="67"/>
    </location>
</feature>
<dbReference type="EMBL" id="JAVIIW010000029">
    <property type="protein sequence ID" value="MDX8481245.1"/>
    <property type="molecule type" value="Genomic_DNA"/>
</dbReference>
<protein>
    <submittedName>
        <fullName evidence="4">Nucleoside-diphosphate sugar epimerase/dehydratase</fullName>
    </submittedName>
</protein>